<keyword evidence="4" id="KW-1185">Reference proteome</keyword>
<feature type="compositionally biased region" description="Basic and acidic residues" evidence="1">
    <location>
        <begin position="398"/>
        <end position="409"/>
    </location>
</feature>
<dbReference type="Pfam" id="PF03909">
    <property type="entry name" value="BSD"/>
    <property type="match status" value="1"/>
</dbReference>
<comment type="caution">
    <text evidence="3">The sequence shown here is derived from an EMBL/GenBank/DDBJ whole genome shotgun (WGS) entry which is preliminary data.</text>
</comment>
<dbReference type="AlphaFoldDB" id="A0A1X2G3V2"/>
<gene>
    <name evidence="3" type="ORF">DM01DRAFT_1340518</name>
</gene>
<dbReference type="EMBL" id="MCGT01000050">
    <property type="protein sequence ID" value="ORX44102.1"/>
    <property type="molecule type" value="Genomic_DNA"/>
</dbReference>
<dbReference type="PROSITE" id="PS50858">
    <property type="entry name" value="BSD"/>
    <property type="match status" value="1"/>
</dbReference>
<evidence type="ECO:0000259" key="2">
    <source>
        <dbReference type="PROSITE" id="PS50858"/>
    </source>
</evidence>
<dbReference type="InterPro" id="IPR051494">
    <property type="entry name" value="BSD_domain-containing"/>
</dbReference>
<dbReference type="OrthoDB" id="73788at2759"/>
<evidence type="ECO:0000256" key="1">
    <source>
        <dbReference type="SAM" id="MobiDB-lite"/>
    </source>
</evidence>
<dbReference type="SUPFAM" id="SSF140383">
    <property type="entry name" value="BSD domain-like"/>
    <property type="match status" value="1"/>
</dbReference>
<feature type="compositionally biased region" description="Basic and acidic residues" evidence="1">
    <location>
        <begin position="347"/>
        <end position="370"/>
    </location>
</feature>
<dbReference type="Gene3D" id="1.10.3970.10">
    <property type="entry name" value="BSD domain"/>
    <property type="match status" value="1"/>
</dbReference>
<dbReference type="GO" id="GO:0005737">
    <property type="term" value="C:cytoplasm"/>
    <property type="evidence" value="ECO:0007669"/>
    <property type="project" value="TreeGrafter"/>
</dbReference>
<dbReference type="InterPro" id="IPR035925">
    <property type="entry name" value="BSD_dom_sf"/>
</dbReference>
<dbReference type="PANTHER" id="PTHR16019">
    <property type="entry name" value="SYNAPSE-ASSOCIATED PROTEIN"/>
    <property type="match status" value="1"/>
</dbReference>
<reference evidence="3 4" key="1">
    <citation type="submission" date="2016-07" db="EMBL/GenBank/DDBJ databases">
        <title>Pervasive Adenine N6-methylation of Active Genes in Fungi.</title>
        <authorList>
            <consortium name="DOE Joint Genome Institute"/>
            <person name="Mondo S.J."/>
            <person name="Dannebaum R.O."/>
            <person name="Kuo R.C."/>
            <person name="Labutti K."/>
            <person name="Haridas S."/>
            <person name="Kuo A."/>
            <person name="Salamov A."/>
            <person name="Ahrendt S.R."/>
            <person name="Lipzen A."/>
            <person name="Sullivan W."/>
            <person name="Andreopoulos W.B."/>
            <person name="Clum A."/>
            <person name="Lindquist E."/>
            <person name="Daum C."/>
            <person name="Ramamoorthy G.K."/>
            <person name="Gryganskyi A."/>
            <person name="Culley D."/>
            <person name="Magnuson J.K."/>
            <person name="James T.Y."/>
            <person name="O'Malley M.A."/>
            <person name="Stajich J.E."/>
            <person name="Spatafora J.W."/>
            <person name="Visel A."/>
            <person name="Grigoriev I.V."/>
        </authorList>
    </citation>
    <scope>NUCLEOTIDE SEQUENCE [LARGE SCALE GENOMIC DNA]</scope>
    <source>
        <strain evidence="3 4">NRRL 3301</strain>
    </source>
</reference>
<dbReference type="PANTHER" id="PTHR16019:SF5">
    <property type="entry name" value="BSD DOMAIN-CONTAINING PROTEIN 1"/>
    <property type="match status" value="1"/>
</dbReference>
<accession>A0A1X2G3V2</accession>
<dbReference type="Proteomes" id="UP000242146">
    <property type="component" value="Unassembled WGS sequence"/>
</dbReference>
<feature type="region of interest" description="Disordered" evidence="1">
    <location>
        <begin position="81"/>
        <end position="105"/>
    </location>
</feature>
<dbReference type="InterPro" id="IPR005607">
    <property type="entry name" value="BSD_dom"/>
</dbReference>
<evidence type="ECO:0000313" key="4">
    <source>
        <dbReference type="Proteomes" id="UP000242146"/>
    </source>
</evidence>
<organism evidence="3 4">
    <name type="scientific">Hesseltinella vesiculosa</name>
    <dbReference type="NCBI Taxonomy" id="101127"/>
    <lineage>
        <taxon>Eukaryota</taxon>
        <taxon>Fungi</taxon>
        <taxon>Fungi incertae sedis</taxon>
        <taxon>Mucoromycota</taxon>
        <taxon>Mucoromycotina</taxon>
        <taxon>Mucoromycetes</taxon>
        <taxon>Mucorales</taxon>
        <taxon>Cunninghamellaceae</taxon>
        <taxon>Hesseltinella</taxon>
    </lineage>
</organism>
<feature type="compositionally biased region" description="Polar residues" evidence="1">
    <location>
        <begin position="371"/>
        <end position="384"/>
    </location>
</feature>
<evidence type="ECO:0000313" key="3">
    <source>
        <dbReference type="EMBL" id="ORX44102.1"/>
    </source>
</evidence>
<sequence length="418" mass="46968">MDDLYQYTSNALNDNNQQEQDDPLIKAFSNFGTMGWGRWHSLVDTVKKQGEAFVDVTKKDLQEFASVLRDDGTDIAEHLSQSTTSEKTVTTQQDGQLADSSNSSTTSFAALRDGLDKINPFNLTSLRDGLTDTLSQLPSQISSTVKLPDNIKLGELQRELDQGTKFAEQYLQSFGSEVLHALQRTVTVLDPEDDSSRSPETTVSKASSRIFATRKEALQAKMQSDPNNFLLDPRDGLSESEQSVFDTFVVGFHINEYTDEIARLLDANPDLRQTMDDLVPVQVDYTHFWQRYFYHTWKIDQEEQRRQMIVKGADHDDDDFKWDSDDEDLVADASSPLEPSSSALHVTTDKGKQPDVHQEDASHDTNKSDTDYSNISGPPSTEASLVSPPLKSQNDAEDWVKPKADHPENNDDSDSDWE</sequence>
<feature type="region of interest" description="Disordered" evidence="1">
    <location>
        <begin position="330"/>
        <end position="418"/>
    </location>
</feature>
<proteinExistence type="predicted"/>
<protein>
    <submittedName>
        <fullName evidence="3">BSD-domain-containing protein</fullName>
    </submittedName>
</protein>
<name>A0A1X2G3V2_9FUNG</name>
<feature type="compositionally biased region" description="Low complexity" evidence="1">
    <location>
        <begin position="333"/>
        <end position="344"/>
    </location>
</feature>
<dbReference type="SMART" id="SM00751">
    <property type="entry name" value="BSD"/>
    <property type="match status" value="1"/>
</dbReference>
<feature type="domain" description="BSD" evidence="2">
    <location>
        <begin position="248"/>
        <end position="300"/>
    </location>
</feature>